<dbReference type="EMBL" id="CATOUU010001009">
    <property type="protein sequence ID" value="CAI9966691.1"/>
    <property type="molecule type" value="Genomic_DNA"/>
</dbReference>
<comment type="caution">
    <text evidence="2">The sequence shown here is derived from an EMBL/GenBank/DDBJ whole genome shotgun (WGS) entry which is preliminary data.</text>
</comment>
<evidence type="ECO:0000313" key="4">
    <source>
        <dbReference type="EMBL" id="CAL6072703.1"/>
    </source>
</evidence>
<dbReference type="Proteomes" id="UP001642409">
    <property type="component" value="Unassembled WGS sequence"/>
</dbReference>
<accession>A0AA86QV92</accession>
<reference evidence="2" key="1">
    <citation type="submission" date="2023-06" db="EMBL/GenBank/DDBJ databases">
        <authorList>
            <person name="Kurt Z."/>
        </authorList>
    </citation>
    <scope>NUCLEOTIDE SEQUENCE</scope>
</reference>
<evidence type="ECO:0000313" key="5">
    <source>
        <dbReference type="Proteomes" id="UP001642409"/>
    </source>
</evidence>
<evidence type="ECO:0000313" key="2">
    <source>
        <dbReference type="EMBL" id="CAI9966691.1"/>
    </source>
</evidence>
<evidence type="ECO:0000313" key="3">
    <source>
        <dbReference type="EMBL" id="CAL6035011.1"/>
    </source>
</evidence>
<dbReference type="EMBL" id="CAXDID020000297">
    <property type="protein sequence ID" value="CAL6072703.1"/>
    <property type="molecule type" value="Genomic_DNA"/>
</dbReference>
<dbReference type="EMBL" id="CATOUU010000343">
    <property type="protein sequence ID" value="CAI9925547.1"/>
    <property type="molecule type" value="Genomic_DNA"/>
</dbReference>
<name>A0AA86QV92_9EUKA</name>
<dbReference type="AlphaFoldDB" id="A0AA86QV92"/>
<reference evidence="3 5" key="2">
    <citation type="submission" date="2024-07" db="EMBL/GenBank/DDBJ databases">
        <authorList>
            <person name="Akdeniz Z."/>
        </authorList>
    </citation>
    <scope>NUCLEOTIDE SEQUENCE [LARGE SCALE GENOMIC DNA]</scope>
</reference>
<sequence>MTRDLCNRTDNVLFREVNQSAFSIRIDAEFDLNRQPFSLFFFVFANVTIIDTQVNMRLSNSSGSDFAFLAATVPEYSISILGSCFDFASKDSISSFYGIANNLTELLMINRSSFTYKLQIVDYFYGISSQIQDLIMQNSSVQIITKTLTNCGIAQVVLGNSIFVNLSMSGSMSGSNTFGFIFENRGVCKLKNISYSLVSSGSTYNCGFILFNTGSGEVFAQNISFVDLEDSQSIGLLSQYSGQCPCMPDSKLISGLCHCISGSVPDQNICKCLTKNAFIQNNVCVCGVNATNTSNSCICPINSNLINGICKCSVQKQAPVSGVCQCFTQFAFVIGNSCECPVNSTNISNVCTCPKGSVLINGVCKCQTKNSFPNDDRSQCICPVDAKNNTVSNVCECPALSIYIESKGACICQLQYTDMENQKCVCSQKLMKGSFMQNGVCACPYSAVYDGNTCKCTIRGSTLEGTQCRCTEDQSGTWYSQGNRWCKNHGKCCTDCKKPGKDFNCYGDMYSDCNSPNGDVIM</sequence>
<gene>
    <name evidence="1" type="ORF">HINF_LOCUS13192</name>
    <name evidence="3" type="ORF">HINF_LOCUS35722</name>
    <name evidence="2" type="ORF">HINF_LOCUS54336</name>
    <name evidence="4" type="ORF">HINF_LOCUS55749</name>
</gene>
<keyword evidence="5" id="KW-1185">Reference proteome</keyword>
<organism evidence="2">
    <name type="scientific">Hexamita inflata</name>
    <dbReference type="NCBI Taxonomy" id="28002"/>
    <lineage>
        <taxon>Eukaryota</taxon>
        <taxon>Metamonada</taxon>
        <taxon>Diplomonadida</taxon>
        <taxon>Hexamitidae</taxon>
        <taxon>Hexamitinae</taxon>
        <taxon>Hexamita</taxon>
    </lineage>
</organism>
<proteinExistence type="predicted"/>
<evidence type="ECO:0000313" key="1">
    <source>
        <dbReference type="EMBL" id="CAI9925547.1"/>
    </source>
</evidence>
<dbReference type="EMBL" id="CAXDID020000130">
    <property type="protein sequence ID" value="CAL6035011.1"/>
    <property type="molecule type" value="Genomic_DNA"/>
</dbReference>
<protein>
    <submittedName>
        <fullName evidence="2">Uncharacterized protein</fullName>
    </submittedName>
</protein>